<dbReference type="EC" id="2.7.7.23" evidence="17"/>
<comment type="catalytic activity">
    <reaction evidence="15 17">
        <text>N-acetyl-alpha-D-glucosamine 1-phosphate + UTP + H(+) = UDP-N-acetyl-alpha-D-glucosamine + diphosphate</text>
        <dbReference type="Rhea" id="RHEA:13509"/>
        <dbReference type="ChEBI" id="CHEBI:15378"/>
        <dbReference type="ChEBI" id="CHEBI:33019"/>
        <dbReference type="ChEBI" id="CHEBI:46398"/>
        <dbReference type="ChEBI" id="CHEBI:57705"/>
        <dbReference type="ChEBI" id="CHEBI:57776"/>
        <dbReference type="EC" id="2.7.7.23"/>
    </reaction>
</comment>
<dbReference type="GO" id="GO:0008360">
    <property type="term" value="P:regulation of cell shape"/>
    <property type="evidence" value="ECO:0007669"/>
    <property type="project" value="UniProtKB-KW"/>
</dbReference>
<dbReference type="GO" id="GO:0019134">
    <property type="term" value="F:glucosamine-1-phosphate N-acetyltransferase activity"/>
    <property type="evidence" value="ECO:0007669"/>
    <property type="project" value="UniProtKB-UniRule"/>
</dbReference>
<feature type="region of interest" description="Pyrophosphorylase" evidence="17">
    <location>
        <begin position="1"/>
        <end position="241"/>
    </location>
</feature>
<feature type="binding site" evidence="17">
    <location>
        <position position="377"/>
    </location>
    <ligand>
        <name>UDP-N-acetyl-alpha-D-glucosamine</name>
        <dbReference type="ChEBI" id="CHEBI:57705"/>
    </ligand>
</feature>
<feature type="binding site" evidence="17">
    <location>
        <begin position="112"/>
        <end position="114"/>
    </location>
    <ligand>
        <name>UDP-N-acetyl-alpha-D-glucosamine</name>
        <dbReference type="ChEBI" id="CHEBI:57705"/>
    </ligand>
</feature>
<feature type="binding site" evidence="17">
    <location>
        <begin position="12"/>
        <end position="15"/>
    </location>
    <ligand>
        <name>UDP-N-acetyl-alpha-D-glucosamine</name>
        <dbReference type="ChEBI" id="CHEBI:57705"/>
    </ligand>
</feature>
<keyword evidence="13 17" id="KW-0961">Cell wall biogenesis/degradation</keyword>
<organism evidence="20 21">
    <name type="scientific">Mycobacterium kyorinense</name>
    <dbReference type="NCBI Taxonomy" id="487514"/>
    <lineage>
        <taxon>Bacteria</taxon>
        <taxon>Bacillati</taxon>
        <taxon>Actinomycetota</taxon>
        <taxon>Actinomycetes</taxon>
        <taxon>Mycobacteriales</taxon>
        <taxon>Mycobacteriaceae</taxon>
        <taxon>Mycobacterium</taxon>
    </lineage>
</organism>
<evidence type="ECO:0000256" key="1">
    <source>
        <dbReference type="ARBA" id="ARBA00007707"/>
    </source>
</evidence>
<feature type="region of interest" description="N-acetyltransferase" evidence="17">
    <location>
        <begin position="263"/>
        <end position="485"/>
    </location>
</feature>
<dbReference type="NCBIfam" id="TIGR01173">
    <property type="entry name" value="glmU"/>
    <property type="match status" value="1"/>
</dbReference>
<gene>
    <name evidence="17 20" type="primary">glmU</name>
    <name evidence="20" type="ORF">AWC14_06090</name>
</gene>
<dbReference type="GO" id="GO:0071555">
    <property type="term" value="P:cell wall organization"/>
    <property type="evidence" value="ECO:0007669"/>
    <property type="project" value="UniProtKB-KW"/>
</dbReference>
<accession>A0A1X1XV27</accession>
<dbReference type="CDD" id="cd02540">
    <property type="entry name" value="GT2_GlmU_N_bac"/>
    <property type="match status" value="1"/>
</dbReference>
<comment type="subunit">
    <text evidence="17">Homotrimer.</text>
</comment>
<dbReference type="Gene3D" id="3.90.550.10">
    <property type="entry name" value="Spore Coat Polysaccharide Biosynthesis Protein SpsA, Chain A"/>
    <property type="match status" value="1"/>
</dbReference>
<feature type="binding site" evidence="17">
    <location>
        <position position="151"/>
    </location>
    <ligand>
        <name>UDP-N-acetyl-alpha-D-glucosamine</name>
        <dbReference type="ChEBI" id="CHEBI:57705"/>
    </ligand>
</feature>
<dbReference type="Pfam" id="PF12804">
    <property type="entry name" value="NTP_transf_3"/>
    <property type="match status" value="1"/>
</dbReference>
<feature type="binding site" evidence="17">
    <location>
        <position position="388"/>
    </location>
    <ligand>
        <name>UDP-N-acetyl-alpha-D-glucosamine</name>
        <dbReference type="ChEBI" id="CHEBI:57705"/>
    </ligand>
</feature>
<comment type="cofactor">
    <cofactor evidence="17">
        <name>Mg(2+)</name>
        <dbReference type="ChEBI" id="CHEBI:18420"/>
    </cofactor>
    <text evidence="17">Binds 1 Mg(2+) ion per subunit.</text>
</comment>
<evidence type="ECO:0000256" key="4">
    <source>
        <dbReference type="ARBA" id="ARBA00022679"/>
    </source>
</evidence>
<sequence>MTAQSETAVLVLAAGAGTRMRSDTPKVLHPIAGRSMLAHSLHAIAKLAPQHLVVVLGQNHDRIAPVVAELADTLGRPIDVAMQDQQLGTGHAVLCGLSALPDDFGGVVVVTSGDIPLLDADTLADLIATHNSGSAAVTMLTTTLDDPTGYGRILRTQDREVIAIVEQADATPSQQQIREVNAGVYAFDIAPLRSALSRLSADNAQHELYLTDVVSIVRQDGQVVHARHVDDAALVAGVNNRVQLAELAAELNRRIVAAHQLAGVTVVDPATTWIDVDVAIGRDTVIAPGTQLLGNTRIGGRCTIGPDTTLTDVTVGDDASVVRTHGTSAIIGDGAVVGPFTYLRPGSVLGADGKLGAFVETKNSTIGTGTKVPHLTYVGDADIGEHSNIGASSVFVNYDGESKARTTIGSHVRTGSDTMFVAPVTVGDGAYTGAGTVVRDDVPPGALAVSAGPQRNIENWVQRKRPGSAAAKAAEKAQQRPDPTP</sequence>
<comment type="caution">
    <text evidence="17">Lacks conserved residue(s) required for the propagation of feature annotation.</text>
</comment>
<evidence type="ECO:0000256" key="18">
    <source>
        <dbReference type="SAM" id="MobiDB-lite"/>
    </source>
</evidence>
<feature type="region of interest" description="Linker" evidence="17">
    <location>
        <begin position="242"/>
        <end position="262"/>
    </location>
</feature>
<dbReference type="InterPro" id="IPR011004">
    <property type="entry name" value="Trimer_LpxA-like_sf"/>
</dbReference>
<dbReference type="InterPro" id="IPR029044">
    <property type="entry name" value="Nucleotide-diphossugar_trans"/>
</dbReference>
<keyword evidence="12 17" id="KW-0012">Acyltransferase</keyword>
<dbReference type="STRING" id="487514.A5707_04110"/>
<evidence type="ECO:0000256" key="8">
    <source>
        <dbReference type="ARBA" id="ARBA00022842"/>
    </source>
</evidence>
<dbReference type="PANTHER" id="PTHR43584:SF3">
    <property type="entry name" value="BIFUNCTIONAL PROTEIN GLMU"/>
    <property type="match status" value="1"/>
</dbReference>
<dbReference type="SUPFAM" id="SSF53448">
    <property type="entry name" value="Nucleotide-diphospho-sugar transferases"/>
    <property type="match status" value="1"/>
</dbReference>
<dbReference type="GO" id="GO:0006048">
    <property type="term" value="P:UDP-N-acetylglucosamine biosynthetic process"/>
    <property type="evidence" value="ECO:0007669"/>
    <property type="project" value="UniProtKB-UniPathway"/>
</dbReference>
<feature type="domain" description="MobA-like NTP transferase" evidence="19">
    <location>
        <begin position="9"/>
        <end position="142"/>
    </location>
</feature>
<feature type="binding site" evidence="17">
    <location>
        <position position="434"/>
    </location>
    <ligand>
        <name>acetyl-CoA</name>
        <dbReference type="ChEBI" id="CHEBI:57288"/>
    </ligand>
</feature>
<feature type="binding site" evidence="17">
    <location>
        <begin position="88"/>
        <end position="89"/>
    </location>
    <ligand>
        <name>UDP-N-acetyl-alpha-D-glucosamine</name>
        <dbReference type="ChEBI" id="CHEBI:57705"/>
    </ligand>
</feature>
<dbReference type="SUPFAM" id="SSF51161">
    <property type="entry name" value="Trimeric LpxA-like enzymes"/>
    <property type="match status" value="1"/>
</dbReference>
<dbReference type="CDD" id="cd03353">
    <property type="entry name" value="LbH_GlmU_C"/>
    <property type="match status" value="1"/>
</dbReference>
<comment type="pathway">
    <text evidence="17">Bacterial outer membrane biogenesis; LPS lipid A biosynthesis.</text>
</comment>
<feature type="binding site" evidence="17">
    <location>
        <position position="239"/>
    </location>
    <ligand>
        <name>UDP-N-acetyl-alpha-D-glucosamine</name>
        <dbReference type="ChEBI" id="CHEBI:57705"/>
    </ligand>
</feature>
<dbReference type="UniPathway" id="UPA00973"/>
<feature type="binding site" evidence="17">
    <location>
        <position position="83"/>
    </location>
    <ligand>
        <name>UDP-N-acetyl-alpha-D-glucosamine</name>
        <dbReference type="ChEBI" id="CHEBI:57705"/>
    </ligand>
</feature>
<dbReference type="InterPro" id="IPR038009">
    <property type="entry name" value="GlmU_C_LbH"/>
</dbReference>
<feature type="binding site" evidence="17">
    <location>
        <position position="391"/>
    </location>
    <ligand>
        <name>acetyl-CoA</name>
        <dbReference type="ChEBI" id="CHEBI:57288"/>
    </ligand>
</feature>
<feature type="binding site" evidence="17">
    <location>
        <position position="181"/>
    </location>
    <ligand>
        <name>UDP-N-acetyl-alpha-D-glucosamine</name>
        <dbReference type="ChEBI" id="CHEBI:57705"/>
    </ligand>
</feature>
<feature type="binding site" evidence="17">
    <location>
        <position position="26"/>
    </location>
    <ligand>
        <name>UDP-N-acetyl-alpha-D-glucosamine</name>
        <dbReference type="ChEBI" id="CHEBI:57705"/>
    </ligand>
</feature>
<evidence type="ECO:0000256" key="3">
    <source>
        <dbReference type="ARBA" id="ARBA00022490"/>
    </source>
</evidence>
<comment type="pathway">
    <text evidence="17">Nucleotide-sugar biosynthesis; UDP-N-acetyl-alpha-D-glucosamine biosynthesis; UDP-N-acetyl-alpha-D-glucosamine from N-acetyl-alpha-D-glucosamine 1-phosphate: step 1/1.</text>
</comment>
<evidence type="ECO:0000256" key="2">
    <source>
        <dbReference type="ARBA" id="ARBA00007947"/>
    </source>
</evidence>
<evidence type="ECO:0000256" key="7">
    <source>
        <dbReference type="ARBA" id="ARBA00022737"/>
    </source>
</evidence>
<comment type="catalytic activity">
    <reaction evidence="14 17">
        <text>alpha-D-glucosamine 1-phosphate + acetyl-CoA = N-acetyl-alpha-D-glucosamine 1-phosphate + CoA + H(+)</text>
        <dbReference type="Rhea" id="RHEA:13725"/>
        <dbReference type="ChEBI" id="CHEBI:15378"/>
        <dbReference type="ChEBI" id="CHEBI:57287"/>
        <dbReference type="ChEBI" id="CHEBI:57288"/>
        <dbReference type="ChEBI" id="CHEBI:57776"/>
        <dbReference type="ChEBI" id="CHEBI:58516"/>
        <dbReference type="EC" id="2.3.1.157"/>
    </reaction>
</comment>
<dbReference type="NCBIfam" id="NF010932">
    <property type="entry name" value="PRK14352.1"/>
    <property type="match status" value="1"/>
</dbReference>
<evidence type="ECO:0000256" key="12">
    <source>
        <dbReference type="ARBA" id="ARBA00023315"/>
    </source>
</evidence>
<keyword evidence="5 17" id="KW-0548">Nucleotidyltransferase</keyword>
<evidence type="ECO:0000256" key="9">
    <source>
        <dbReference type="ARBA" id="ARBA00022960"/>
    </source>
</evidence>
<keyword evidence="21" id="KW-1185">Reference proteome</keyword>
<dbReference type="EMBL" id="LQPE01000130">
    <property type="protein sequence ID" value="ORW02703.1"/>
    <property type="molecule type" value="Genomic_DNA"/>
</dbReference>
<keyword evidence="9 17" id="KW-0133">Cell shape</keyword>
<feature type="binding site" evidence="17">
    <location>
        <position position="344"/>
    </location>
    <ligand>
        <name>UDP-N-acetyl-alpha-D-glucosamine</name>
        <dbReference type="ChEBI" id="CHEBI:57705"/>
    </ligand>
</feature>
<dbReference type="HAMAP" id="MF_01631">
    <property type="entry name" value="GlmU"/>
    <property type="match status" value="1"/>
</dbReference>
<dbReference type="InterPro" id="IPR005882">
    <property type="entry name" value="Bifunctional_GlmU"/>
</dbReference>
<evidence type="ECO:0000256" key="13">
    <source>
        <dbReference type="ARBA" id="ARBA00023316"/>
    </source>
</evidence>
<feature type="binding site" evidence="17">
    <location>
        <position position="416"/>
    </location>
    <ligand>
        <name>acetyl-CoA</name>
        <dbReference type="ChEBI" id="CHEBI:57288"/>
    </ligand>
</feature>
<dbReference type="InterPro" id="IPR050065">
    <property type="entry name" value="GlmU-like"/>
</dbReference>
<keyword evidence="6 17" id="KW-0479">Metal-binding</keyword>
<evidence type="ECO:0000256" key="15">
    <source>
        <dbReference type="ARBA" id="ARBA00048493"/>
    </source>
</evidence>
<evidence type="ECO:0000313" key="20">
    <source>
        <dbReference type="EMBL" id="ORW02703.1"/>
    </source>
</evidence>
<comment type="function">
    <text evidence="16 17">Catalyzes the last two sequential reactions in the de novo biosynthetic pathway for UDP-N-acetylglucosamine (UDP-GlcNAc). The C-terminal domain catalyzes the transfer of acetyl group from acetyl coenzyme A to glucosamine-1-phosphate (GlcN-1-P) to produce N-acetylglucosamine-1-phosphate (GlcNAc-1-P), which is converted into UDP-GlcNAc by the transfer of uridine 5-monophosphate (from uridine 5-triphosphate), a reaction catalyzed by the N-terminal domain.</text>
</comment>
<evidence type="ECO:0000256" key="10">
    <source>
        <dbReference type="ARBA" id="ARBA00022984"/>
    </source>
</evidence>
<name>A0A1X1XV27_9MYCO</name>
<dbReference type="GO" id="GO:0016020">
    <property type="term" value="C:membrane"/>
    <property type="evidence" value="ECO:0007669"/>
    <property type="project" value="GOC"/>
</dbReference>
<dbReference type="GO" id="GO:0005737">
    <property type="term" value="C:cytoplasm"/>
    <property type="evidence" value="ECO:0007669"/>
    <property type="project" value="UniProtKB-SubCell"/>
</dbReference>
<dbReference type="UniPathway" id="UPA00113">
    <property type="reaction ID" value="UER00532"/>
</dbReference>
<keyword evidence="7 17" id="KW-0677">Repeat</keyword>
<dbReference type="PANTHER" id="PTHR43584">
    <property type="entry name" value="NUCLEOTIDYL TRANSFERASE"/>
    <property type="match status" value="1"/>
</dbReference>
<dbReference type="RefSeq" id="WP_045375124.1">
    <property type="nucleotide sequence ID" value="NZ_BBKA01000020.1"/>
</dbReference>
<comment type="pathway">
    <text evidence="17">Nucleotide-sugar biosynthesis; UDP-N-acetyl-alpha-D-glucosamine biosynthesis; N-acetyl-alpha-D-glucosamine 1-phosphate from alpha-D-glucosamine 6-phosphate (route II): step 2/2.</text>
</comment>
<keyword evidence="8 17" id="KW-0460">Magnesium</keyword>
<protein>
    <recommendedName>
        <fullName evidence="17">Bifunctional protein GlmU</fullName>
    </recommendedName>
    <domain>
        <recommendedName>
            <fullName evidence="17">UDP-N-acetylglucosamine pyrophosphorylase</fullName>
            <ecNumber evidence="17">2.7.7.23</ecNumber>
        </recommendedName>
        <alternativeName>
            <fullName evidence="17">N-acetylglucosamine-1-phosphate uridyltransferase</fullName>
        </alternativeName>
    </domain>
    <domain>
        <recommendedName>
            <fullName evidence="17">Glucosamine-1-phosphate N-acetyltransferase</fullName>
            <ecNumber evidence="17">2.3.1.157</ecNumber>
        </recommendedName>
    </domain>
</protein>
<dbReference type="GO" id="GO:0000287">
    <property type="term" value="F:magnesium ion binding"/>
    <property type="evidence" value="ECO:0007669"/>
    <property type="project" value="UniProtKB-UniRule"/>
</dbReference>
<proteinExistence type="inferred from homology"/>
<feature type="binding site" evidence="17">
    <location>
        <position position="166"/>
    </location>
    <ligand>
        <name>UDP-N-acetyl-alpha-D-glucosamine</name>
        <dbReference type="ChEBI" id="CHEBI:57705"/>
    </ligand>
</feature>
<dbReference type="GO" id="GO:0009245">
    <property type="term" value="P:lipid A biosynthetic process"/>
    <property type="evidence" value="ECO:0007669"/>
    <property type="project" value="UniProtKB-UniRule"/>
</dbReference>
<feature type="binding site" evidence="17">
    <location>
        <position position="114"/>
    </location>
    <ligand>
        <name>Mg(2+)</name>
        <dbReference type="ChEBI" id="CHEBI:18420"/>
    </ligand>
</feature>
<feature type="binding site" evidence="17">
    <location>
        <begin position="397"/>
        <end position="398"/>
    </location>
    <ligand>
        <name>acetyl-CoA</name>
        <dbReference type="ChEBI" id="CHEBI:57288"/>
    </ligand>
</feature>
<feature type="region of interest" description="Disordered" evidence="18">
    <location>
        <begin position="449"/>
        <end position="485"/>
    </location>
</feature>
<keyword evidence="11 17" id="KW-0511">Multifunctional enzyme</keyword>
<evidence type="ECO:0000259" key="19">
    <source>
        <dbReference type="Pfam" id="PF12804"/>
    </source>
</evidence>
<comment type="subcellular location">
    <subcellularLocation>
        <location evidence="17">Cytoplasm</location>
    </subcellularLocation>
</comment>
<dbReference type="AlphaFoldDB" id="A0A1X1XV27"/>
<reference evidence="20 21" key="1">
    <citation type="submission" date="2016-01" db="EMBL/GenBank/DDBJ databases">
        <title>The new phylogeny of the genus Mycobacterium.</title>
        <authorList>
            <person name="Tarcisio F."/>
            <person name="Conor M."/>
            <person name="Antonella G."/>
            <person name="Elisabetta G."/>
            <person name="Giulia F.S."/>
            <person name="Sara T."/>
            <person name="Anna F."/>
            <person name="Clotilde B."/>
            <person name="Roberto B."/>
            <person name="Veronica D.S."/>
            <person name="Fabio R."/>
            <person name="Monica P."/>
            <person name="Olivier J."/>
            <person name="Enrico T."/>
            <person name="Nicola S."/>
        </authorList>
    </citation>
    <scope>NUCLEOTIDE SEQUENCE [LARGE SCALE GENOMIC DNA]</scope>
    <source>
        <strain evidence="20 21">DSM 45166</strain>
    </source>
</reference>
<dbReference type="Gene3D" id="2.160.10.10">
    <property type="entry name" value="Hexapeptide repeat proteins"/>
    <property type="match status" value="1"/>
</dbReference>
<evidence type="ECO:0000256" key="17">
    <source>
        <dbReference type="HAMAP-Rule" id="MF_01631"/>
    </source>
</evidence>
<feature type="binding site" evidence="17">
    <location>
        <position position="362"/>
    </location>
    <ligand>
        <name>UDP-N-acetyl-alpha-D-glucosamine</name>
        <dbReference type="ChEBI" id="CHEBI:57705"/>
    </ligand>
</feature>
<keyword evidence="10 17" id="KW-0573">Peptidoglycan synthesis</keyword>
<feature type="binding site" evidence="17">
    <location>
        <position position="239"/>
    </location>
    <ligand>
        <name>Mg(2+)</name>
        <dbReference type="ChEBI" id="CHEBI:18420"/>
    </ligand>
</feature>
<dbReference type="GO" id="GO:0009252">
    <property type="term" value="P:peptidoglycan biosynthetic process"/>
    <property type="evidence" value="ECO:0007669"/>
    <property type="project" value="UniProtKB-UniRule"/>
</dbReference>
<dbReference type="Proteomes" id="UP000193487">
    <property type="component" value="Unassembled WGS sequence"/>
</dbReference>
<comment type="caution">
    <text evidence="20">The sequence shown here is derived from an EMBL/GenBank/DDBJ whole genome shotgun (WGS) entry which is preliminary data.</text>
</comment>
<evidence type="ECO:0000256" key="14">
    <source>
        <dbReference type="ARBA" id="ARBA00048247"/>
    </source>
</evidence>
<comment type="similarity">
    <text evidence="2 17">In the N-terminal section; belongs to the N-acetylglucosamine-1-phosphate uridyltransferase family.</text>
</comment>
<feature type="active site" description="Proton acceptor" evidence="17">
    <location>
        <position position="374"/>
    </location>
</feature>
<evidence type="ECO:0000313" key="21">
    <source>
        <dbReference type="Proteomes" id="UP000193487"/>
    </source>
</evidence>
<evidence type="ECO:0000256" key="5">
    <source>
        <dbReference type="ARBA" id="ARBA00022695"/>
    </source>
</evidence>
<keyword evidence="3 17" id="KW-0963">Cytoplasm</keyword>
<evidence type="ECO:0000256" key="16">
    <source>
        <dbReference type="ARBA" id="ARBA00049628"/>
    </source>
</evidence>
<evidence type="ECO:0000256" key="11">
    <source>
        <dbReference type="ARBA" id="ARBA00023268"/>
    </source>
</evidence>
<dbReference type="GO" id="GO:0000902">
    <property type="term" value="P:cell morphogenesis"/>
    <property type="evidence" value="ECO:0007669"/>
    <property type="project" value="UniProtKB-UniRule"/>
</dbReference>
<keyword evidence="4 17" id="KW-0808">Transferase</keyword>
<dbReference type="EC" id="2.3.1.157" evidence="17"/>
<dbReference type="OrthoDB" id="9775031at2"/>
<evidence type="ECO:0000256" key="6">
    <source>
        <dbReference type="ARBA" id="ARBA00022723"/>
    </source>
</evidence>
<dbReference type="GO" id="GO:0003977">
    <property type="term" value="F:UDP-N-acetylglucosamine diphosphorylase activity"/>
    <property type="evidence" value="ECO:0007669"/>
    <property type="project" value="UniProtKB-UniRule"/>
</dbReference>
<dbReference type="InterPro" id="IPR025877">
    <property type="entry name" value="MobA-like_NTP_Trfase"/>
</dbReference>
<comment type="similarity">
    <text evidence="1 17">In the C-terminal section; belongs to the transferase hexapeptide repeat family.</text>
</comment>